<dbReference type="SUPFAM" id="SSF141255">
    <property type="entry name" value="YccV-like"/>
    <property type="match status" value="1"/>
</dbReference>
<keyword evidence="1" id="KW-0802">TPR repeat</keyword>
<feature type="repeat" description="TPR" evidence="1">
    <location>
        <begin position="698"/>
        <end position="731"/>
    </location>
</feature>
<dbReference type="Gene3D" id="2.30.30.390">
    <property type="entry name" value="Hemimethylated DNA-binding domain"/>
    <property type="match status" value="1"/>
</dbReference>
<organism evidence="3 4">
    <name type="scientific">Stephanodiscus triporus</name>
    <dbReference type="NCBI Taxonomy" id="2934178"/>
    <lineage>
        <taxon>Eukaryota</taxon>
        <taxon>Sar</taxon>
        <taxon>Stramenopiles</taxon>
        <taxon>Ochrophyta</taxon>
        <taxon>Bacillariophyta</taxon>
        <taxon>Coscinodiscophyceae</taxon>
        <taxon>Thalassiosirophycidae</taxon>
        <taxon>Stephanodiscales</taxon>
        <taxon>Stephanodiscaceae</taxon>
        <taxon>Stephanodiscus</taxon>
    </lineage>
</organism>
<dbReference type="PANTHER" id="PTHR48439">
    <property type="entry name" value="HEMIMETHYLATED DNA-BINDING DOMAIN-CONTAINING PROTEIN"/>
    <property type="match status" value="1"/>
</dbReference>
<evidence type="ECO:0000259" key="2">
    <source>
        <dbReference type="SMART" id="SM00992"/>
    </source>
</evidence>
<evidence type="ECO:0000313" key="4">
    <source>
        <dbReference type="Proteomes" id="UP001530315"/>
    </source>
</evidence>
<reference evidence="3 4" key="1">
    <citation type="submission" date="2024-10" db="EMBL/GenBank/DDBJ databases">
        <title>Updated reference genomes for cyclostephanoid diatoms.</title>
        <authorList>
            <person name="Roberts W.R."/>
            <person name="Alverson A.J."/>
        </authorList>
    </citation>
    <scope>NUCLEOTIDE SEQUENCE [LARGE SCALE GENOMIC DNA]</scope>
    <source>
        <strain evidence="3 4">AJA276-08</strain>
    </source>
</reference>
<dbReference type="SUPFAM" id="SSF48452">
    <property type="entry name" value="TPR-like"/>
    <property type="match status" value="1"/>
</dbReference>
<evidence type="ECO:0000256" key="1">
    <source>
        <dbReference type="PROSITE-ProRule" id="PRU00339"/>
    </source>
</evidence>
<feature type="domain" description="Hemimethylated DNA-binding" evidence="2">
    <location>
        <begin position="187"/>
        <end position="309"/>
    </location>
</feature>
<dbReference type="Pfam" id="PF13181">
    <property type="entry name" value="TPR_8"/>
    <property type="match status" value="1"/>
</dbReference>
<protein>
    <recommendedName>
        <fullName evidence="2">Hemimethylated DNA-binding domain-containing protein</fullName>
    </recommendedName>
</protein>
<feature type="domain" description="Hemimethylated DNA-binding" evidence="2">
    <location>
        <begin position="438"/>
        <end position="547"/>
    </location>
</feature>
<sequence>MKFSNPRNRIPTTLYRQLLAWCRQYKDVPFNPLPPVTLFPPQVNRLALKRLEDFRTFINNSMDVDESTRLSGTWSHPAHYAMYNENILVKKDMITFPEISDANELRAIIRSVYWLNNRNTMASISSATEDHGEDVTKEQISLAFDAIKSCNQLSSSELDSRKSKREFSMKVRRGKSSDGNENDEVPIVRYHVGQVVKHTEKWRGVIVGWAIKKDKNDGRHSSLTKKQYSLKEDGISSTGNTGDETKKSYVQYTVLVDSNDASLLQSSKIIILESEDDLTPVDDPCLQRIHNILVKQYFAKFDGGNFVPNKMLAYVYPLDRYSECKFGDVKGKGKVDPNLWSPELTRSSLAITEGIRFISRRLVSFLSGSMGHKEESHDETFMMLTSLTSSAESMAIEIDSLQNSDHEVFVFLAKLYAFYVKINSMTWTRYANQQHKQNVNFSLGQIVKHKIHGFRGLVLAWDSTPRMDVSNWDGLEHIERPQEKPFYHIYPDANDCIKAFGEPLSPRYICQDSLELSLDNDEPLEFEMTLDPEKWKWVGDRGRYIPSMEMKFLYAEDLGVHTILAEQTFRSLKKILTEFMLGVRDGGKDSLFSMDDLFYQLRFGAGNLDDATIVQDFIRELWKESSNCALRNQLDNGISDLLEGKHEIALRQFSEIVESDPMYGEAWNKKATVLYMMGQTEKSIKSANEALRIDGRNFQALAGIGLIEMDASHYDKAIESFRRCLSINPWMGTVSSRLSMCLSEIDNGSKLPYDADRHDKEKST</sequence>
<gene>
    <name evidence="3" type="ORF">ACHAW5_000448</name>
</gene>
<dbReference type="InterPro" id="IPR011722">
    <property type="entry name" value="Hemimethylated_DNA-bd_dom"/>
</dbReference>
<dbReference type="EMBL" id="JALLAZ020001619">
    <property type="protein sequence ID" value="KAL3770851.1"/>
    <property type="molecule type" value="Genomic_DNA"/>
</dbReference>
<proteinExistence type="predicted"/>
<dbReference type="PANTHER" id="PTHR48439:SF1">
    <property type="entry name" value="HEMIMETHYLATED DNA-BINDING DOMAIN-CONTAINING PROTEIN"/>
    <property type="match status" value="1"/>
</dbReference>
<dbReference type="Proteomes" id="UP001530315">
    <property type="component" value="Unassembled WGS sequence"/>
</dbReference>
<comment type="caution">
    <text evidence="3">The sequence shown here is derived from an EMBL/GenBank/DDBJ whole genome shotgun (WGS) entry which is preliminary data.</text>
</comment>
<dbReference type="InterPro" id="IPR011990">
    <property type="entry name" value="TPR-like_helical_dom_sf"/>
</dbReference>
<accession>A0ABD3N462</accession>
<evidence type="ECO:0000313" key="3">
    <source>
        <dbReference type="EMBL" id="KAL3770851.1"/>
    </source>
</evidence>
<dbReference type="PROSITE" id="PS50005">
    <property type="entry name" value="TPR"/>
    <property type="match status" value="1"/>
</dbReference>
<name>A0ABD3N462_9STRA</name>
<dbReference type="SMART" id="SM00028">
    <property type="entry name" value="TPR"/>
    <property type="match status" value="2"/>
</dbReference>
<dbReference type="Pfam" id="PF08755">
    <property type="entry name" value="YccV-like"/>
    <property type="match status" value="2"/>
</dbReference>
<dbReference type="SMART" id="SM00992">
    <property type="entry name" value="YccV-like"/>
    <property type="match status" value="2"/>
</dbReference>
<dbReference type="AlphaFoldDB" id="A0ABD3N462"/>
<dbReference type="InterPro" id="IPR036623">
    <property type="entry name" value="Hemimethylated_DNA-bd_sf"/>
</dbReference>
<keyword evidence="4" id="KW-1185">Reference proteome</keyword>
<dbReference type="InterPro" id="IPR019734">
    <property type="entry name" value="TPR_rpt"/>
</dbReference>
<dbReference type="InterPro" id="IPR053189">
    <property type="entry name" value="Clp_protease_adapter_ClpF"/>
</dbReference>
<dbReference type="Gene3D" id="1.25.40.10">
    <property type="entry name" value="Tetratricopeptide repeat domain"/>
    <property type="match status" value="1"/>
</dbReference>